<dbReference type="GO" id="GO:0016020">
    <property type="term" value="C:membrane"/>
    <property type="evidence" value="ECO:0007669"/>
    <property type="project" value="TreeGrafter"/>
</dbReference>
<evidence type="ECO:0000256" key="4">
    <source>
        <dbReference type="PIRSR" id="PIRSR600407-2"/>
    </source>
</evidence>
<dbReference type="GO" id="GO:0009134">
    <property type="term" value="P:nucleoside diphosphate catabolic process"/>
    <property type="evidence" value="ECO:0007669"/>
    <property type="project" value="TreeGrafter"/>
</dbReference>
<sequence length="455" mass="48848">MILTVPVPLLLLYFFVFLSSSPSLGGTHMASAAHSRRMLSDDGSKRYAVVFDAGSTGSRVHVFCFDGSLNLLPVGDDIELFKSIKPGLSSYASNPEAGANSLKSLLEAAESVVPTALRSKAPIKLGATAGLRLLGSNTSEAILDAVRDLLSKSSFKYKADWVTILSGSDEGSYLWVTLNFLLGNLKSKYPNTVGVVDLGGGSVQMAYAISEKAAKKSPKTKDGNSYVKELSLQGTKYYLYVYSYLNYGLMAARAEILKAIGGLGNPCILHGYKGLYTYSGTVYNVSASHSGSSFTKCWRGALKALKIDESCKYKKCTFGGVWNGGGGAGQKNLLVASYFYDRAAQVGLIDSEQPSAKVKPEAYMKAAKHVCKLSLKAANQTYTSVAESDLPYLCMDLVYQYTLLKDGFDLDLDQHITLVSRLKYKNHMVEAAWPLGSAIDAVSSMSASSSSLSSL</sequence>
<keyword evidence="4" id="KW-0067">ATP-binding</keyword>
<dbReference type="PROSITE" id="PS01238">
    <property type="entry name" value="GDA1_CD39_NTPASE"/>
    <property type="match status" value="1"/>
</dbReference>
<keyword evidence="2 5" id="KW-0378">Hydrolase</keyword>
<dbReference type="STRING" id="337451.A0A3S5WGI3"/>
<keyword evidence="8" id="KW-1185">Reference proteome</keyword>
<reference evidence="7 8" key="1">
    <citation type="journal article" date="2019" name="Nat. Plants">
        <title>Stout camphor tree genome fills gaps in understanding of flowering plant genome evolution.</title>
        <authorList>
            <person name="Chaw S.M."/>
            <person name="Liu Y.C."/>
            <person name="Wu Y.W."/>
            <person name="Wang H.Y."/>
            <person name="Lin C.I."/>
            <person name="Wu C.S."/>
            <person name="Ke H.M."/>
            <person name="Chang L.Y."/>
            <person name="Hsu C.Y."/>
            <person name="Yang H.T."/>
            <person name="Sudianto E."/>
            <person name="Hsu M.H."/>
            <person name="Wu K.P."/>
            <person name="Wang L.N."/>
            <person name="Leebens-Mack J.H."/>
            <person name="Tsai I.J."/>
        </authorList>
    </citation>
    <scope>NUCLEOTIDE SEQUENCE [LARGE SCALE GENOMIC DNA]</scope>
    <source>
        <strain evidence="8">cv. Chaw 1501</strain>
        <tissue evidence="7">Young leaves</tissue>
    </source>
</reference>
<dbReference type="OrthoDB" id="6372431at2759"/>
<dbReference type="PANTHER" id="PTHR11782:SF116">
    <property type="entry name" value="APYRASE"/>
    <property type="match status" value="1"/>
</dbReference>
<keyword evidence="6" id="KW-0732">Signal</keyword>
<dbReference type="Pfam" id="PF01150">
    <property type="entry name" value="GDA1_CD39"/>
    <property type="match status" value="1"/>
</dbReference>
<evidence type="ECO:0000256" key="2">
    <source>
        <dbReference type="ARBA" id="ARBA00022801"/>
    </source>
</evidence>
<organism evidence="7 8">
    <name type="scientific">Cinnamomum micranthum f. kanehirae</name>
    <dbReference type="NCBI Taxonomy" id="337451"/>
    <lineage>
        <taxon>Eukaryota</taxon>
        <taxon>Viridiplantae</taxon>
        <taxon>Streptophyta</taxon>
        <taxon>Embryophyta</taxon>
        <taxon>Tracheophyta</taxon>
        <taxon>Spermatophyta</taxon>
        <taxon>Magnoliopsida</taxon>
        <taxon>Magnoliidae</taxon>
        <taxon>Laurales</taxon>
        <taxon>Lauraceae</taxon>
        <taxon>Cinnamomum</taxon>
    </lineage>
</organism>
<dbReference type="AlphaFoldDB" id="A0A3S5WGI3"/>
<evidence type="ECO:0000313" key="8">
    <source>
        <dbReference type="Proteomes" id="UP000283530"/>
    </source>
</evidence>
<dbReference type="PANTHER" id="PTHR11782">
    <property type="entry name" value="ADENOSINE/GUANOSINE DIPHOSPHATASE"/>
    <property type="match status" value="1"/>
</dbReference>
<protein>
    <submittedName>
        <fullName evidence="7">Putative apyrase 1</fullName>
    </submittedName>
</protein>
<feature type="active site" description="Proton acceptor" evidence="3">
    <location>
        <position position="170"/>
    </location>
</feature>
<gene>
    <name evidence="7" type="ORF">CKAN_00822500</name>
</gene>
<proteinExistence type="inferred from homology"/>
<dbReference type="GO" id="GO:0017110">
    <property type="term" value="F:nucleoside diphosphate phosphatase activity"/>
    <property type="evidence" value="ECO:0007669"/>
    <property type="project" value="TreeGrafter"/>
</dbReference>
<comment type="caution">
    <text evidence="7">The sequence shown here is derived from an EMBL/GenBank/DDBJ whole genome shotgun (WGS) entry which is preliminary data.</text>
</comment>
<evidence type="ECO:0000256" key="3">
    <source>
        <dbReference type="PIRSR" id="PIRSR600407-1"/>
    </source>
</evidence>
<dbReference type="Gene3D" id="3.30.420.150">
    <property type="entry name" value="Exopolyphosphatase. Domain 2"/>
    <property type="match status" value="1"/>
</dbReference>
<evidence type="ECO:0000256" key="5">
    <source>
        <dbReference type="RuleBase" id="RU003833"/>
    </source>
</evidence>
<dbReference type="Gene3D" id="3.30.420.40">
    <property type="match status" value="1"/>
</dbReference>
<dbReference type="FunFam" id="3.30.420.150:FF:000008">
    <property type="entry name" value="Apyrase 1"/>
    <property type="match status" value="1"/>
</dbReference>
<dbReference type="GO" id="GO:0005524">
    <property type="term" value="F:ATP binding"/>
    <property type="evidence" value="ECO:0007669"/>
    <property type="project" value="UniProtKB-KW"/>
</dbReference>
<feature type="chain" id="PRO_5018688989" evidence="6">
    <location>
        <begin position="26"/>
        <end position="455"/>
    </location>
</feature>
<accession>A0A3S5WGI3</accession>
<feature type="signal peptide" evidence="6">
    <location>
        <begin position="1"/>
        <end position="25"/>
    </location>
</feature>
<evidence type="ECO:0000256" key="1">
    <source>
        <dbReference type="ARBA" id="ARBA00009283"/>
    </source>
</evidence>
<dbReference type="EMBL" id="QPKB01000003">
    <property type="protein sequence ID" value="RWR79641.1"/>
    <property type="molecule type" value="Genomic_DNA"/>
</dbReference>
<evidence type="ECO:0000256" key="6">
    <source>
        <dbReference type="SAM" id="SignalP"/>
    </source>
</evidence>
<evidence type="ECO:0000313" key="7">
    <source>
        <dbReference type="EMBL" id="RWR79641.1"/>
    </source>
</evidence>
<dbReference type="InterPro" id="IPR000407">
    <property type="entry name" value="GDA1_CD39_NTPase"/>
</dbReference>
<dbReference type="Proteomes" id="UP000283530">
    <property type="component" value="Unassembled WGS sequence"/>
</dbReference>
<comment type="similarity">
    <text evidence="1 5">Belongs to the GDA1/CD39 NTPase family.</text>
</comment>
<keyword evidence="4" id="KW-0547">Nucleotide-binding</keyword>
<name>A0A3S5WGI3_9MAGN</name>
<feature type="binding site" evidence="4">
    <location>
        <begin position="200"/>
        <end position="204"/>
    </location>
    <ligand>
        <name>ATP</name>
        <dbReference type="ChEBI" id="CHEBI:30616"/>
    </ligand>
</feature>